<evidence type="ECO:0000256" key="3">
    <source>
        <dbReference type="ARBA" id="ARBA00022827"/>
    </source>
</evidence>
<reference evidence="6 7" key="1">
    <citation type="journal article" date="2019" name="Nat. Ecol. Evol.">
        <title>Megaphylogeny resolves global patterns of mushroom evolution.</title>
        <authorList>
            <person name="Varga T."/>
            <person name="Krizsan K."/>
            <person name="Foldi C."/>
            <person name="Dima B."/>
            <person name="Sanchez-Garcia M."/>
            <person name="Sanchez-Ramirez S."/>
            <person name="Szollosi G.J."/>
            <person name="Szarkandi J.G."/>
            <person name="Papp V."/>
            <person name="Albert L."/>
            <person name="Andreopoulos W."/>
            <person name="Angelini C."/>
            <person name="Antonin V."/>
            <person name="Barry K.W."/>
            <person name="Bougher N.L."/>
            <person name="Buchanan P."/>
            <person name="Buyck B."/>
            <person name="Bense V."/>
            <person name="Catcheside P."/>
            <person name="Chovatia M."/>
            <person name="Cooper J."/>
            <person name="Damon W."/>
            <person name="Desjardin D."/>
            <person name="Finy P."/>
            <person name="Geml J."/>
            <person name="Haridas S."/>
            <person name="Hughes K."/>
            <person name="Justo A."/>
            <person name="Karasinski D."/>
            <person name="Kautmanova I."/>
            <person name="Kiss B."/>
            <person name="Kocsube S."/>
            <person name="Kotiranta H."/>
            <person name="LaButti K.M."/>
            <person name="Lechner B.E."/>
            <person name="Liimatainen K."/>
            <person name="Lipzen A."/>
            <person name="Lukacs Z."/>
            <person name="Mihaltcheva S."/>
            <person name="Morgado L.N."/>
            <person name="Niskanen T."/>
            <person name="Noordeloos M.E."/>
            <person name="Ohm R.A."/>
            <person name="Ortiz-Santana B."/>
            <person name="Ovrebo C."/>
            <person name="Racz N."/>
            <person name="Riley R."/>
            <person name="Savchenko A."/>
            <person name="Shiryaev A."/>
            <person name="Soop K."/>
            <person name="Spirin V."/>
            <person name="Szebenyi C."/>
            <person name="Tomsovsky M."/>
            <person name="Tulloss R.E."/>
            <person name="Uehling J."/>
            <person name="Grigoriev I.V."/>
            <person name="Vagvolgyi C."/>
            <person name="Papp T."/>
            <person name="Martin F.M."/>
            <person name="Miettinen O."/>
            <person name="Hibbett D.S."/>
            <person name="Nagy L.G."/>
        </authorList>
    </citation>
    <scope>NUCLEOTIDE SEQUENCE [LARGE SCALE GENOMIC DNA]</scope>
    <source>
        <strain evidence="6 7">CBS 121175</strain>
    </source>
</reference>
<evidence type="ECO:0000256" key="2">
    <source>
        <dbReference type="ARBA" id="ARBA00022630"/>
    </source>
</evidence>
<dbReference type="GO" id="GO:0004174">
    <property type="term" value="F:electron-transferring-flavoprotein dehydrogenase activity"/>
    <property type="evidence" value="ECO:0007669"/>
    <property type="project" value="TreeGrafter"/>
</dbReference>
<dbReference type="PRINTS" id="PR00368">
    <property type="entry name" value="FADPNR"/>
</dbReference>
<evidence type="ECO:0000259" key="5">
    <source>
        <dbReference type="Pfam" id="PF07992"/>
    </source>
</evidence>
<dbReference type="PANTHER" id="PTHR43735">
    <property type="entry name" value="APOPTOSIS-INDUCING FACTOR 1"/>
    <property type="match status" value="1"/>
</dbReference>
<evidence type="ECO:0000256" key="4">
    <source>
        <dbReference type="ARBA" id="ARBA00023002"/>
    </source>
</evidence>
<dbReference type="EMBL" id="ML210155">
    <property type="protein sequence ID" value="TFK28571.1"/>
    <property type="molecule type" value="Genomic_DNA"/>
</dbReference>
<dbReference type="InterPro" id="IPR036188">
    <property type="entry name" value="FAD/NAD-bd_sf"/>
</dbReference>
<accession>A0A5C3LJ07</accession>
<feature type="domain" description="FAD/NAD(P)-binding" evidence="5">
    <location>
        <begin position="3"/>
        <end position="289"/>
    </location>
</feature>
<keyword evidence="2" id="KW-0285">Flavoprotein</keyword>
<keyword evidence="7" id="KW-1185">Reference proteome</keyword>
<dbReference type="InterPro" id="IPR023753">
    <property type="entry name" value="FAD/NAD-binding_dom"/>
</dbReference>
<comment type="similarity">
    <text evidence="1">Belongs to the FAD-dependent oxidoreductase family.</text>
</comment>
<evidence type="ECO:0000313" key="6">
    <source>
        <dbReference type="EMBL" id="TFK28571.1"/>
    </source>
</evidence>
<proteinExistence type="inferred from homology"/>
<dbReference type="PRINTS" id="PR00469">
    <property type="entry name" value="PNDRDTASEII"/>
</dbReference>
<protein>
    <submittedName>
        <fullName evidence="6">FAD/NAD(P)-binding domain-containing protein</fullName>
    </submittedName>
</protein>
<sequence length="380" mass="41874">MAHIVVVGGGVAGANVVRGLSGQLHPTKHKLTLITSRPQFVNLLWSLRVMADPNAPLENLFMPYDNLFGHFPGEIKVASVKSIEETKGARTGGIIILSTGEPIQYDVLVLATGSVWEGLVNYPTDPEAYYAHVASWRKKIKEAENIVIAGGGPVGIELCGEIKDVYPDKSVTIVQGDRLLLNDVYPDKFRTQVVQRVRQRGVDIIFDDAIKGAPPAESGYTSIKTREGRELPCDLLITCRGGGANTPYMKFLRPSPLTDRGYVKVQPTFEVLYHPGIFALGDIVDLPEVKQLAKIDSGHANVVVSNVMSFLNQEPMVRTYRGQIEIMAVSIGRERGISYLSMLWGITLGHWLTKTLKSRTLVIEKVRHTLGIESKLKLHI</sequence>
<dbReference type="SUPFAM" id="SSF51905">
    <property type="entry name" value="FAD/NAD(P)-binding domain"/>
    <property type="match status" value="1"/>
</dbReference>
<dbReference type="OrthoDB" id="202203at2759"/>
<keyword evidence="4" id="KW-0560">Oxidoreductase</keyword>
<name>A0A5C3LJ07_COPMA</name>
<dbReference type="GO" id="GO:0005737">
    <property type="term" value="C:cytoplasm"/>
    <property type="evidence" value="ECO:0007669"/>
    <property type="project" value="TreeGrafter"/>
</dbReference>
<dbReference type="Pfam" id="PF07992">
    <property type="entry name" value="Pyr_redox_2"/>
    <property type="match status" value="1"/>
</dbReference>
<dbReference type="PANTHER" id="PTHR43735:SF3">
    <property type="entry name" value="FERROPTOSIS SUPPRESSOR PROTEIN 1"/>
    <property type="match status" value="1"/>
</dbReference>
<dbReference type="GO" id="GO:0050660">
    <property type="term" value="F:flavin adenine dinucleotide binding"/>
    <property type="evidence" value="ECO:0007669"/>
    <property type="project" value="TreeGrafter"/>
</dbReference>
<dbReference type="Proteomes" id="UP000307440">
    <property type="component" value="Unassembled WGS sequence"/>
</dbReference>
<organism evidence="6 7">
    <name type="scientific">Coprinopsis marcescibilis</name>
    <name type="common">Agaric fungus</name>
    <name type="synonym">Psathyrella marcescibilis</name>
    <dbReference type="NCBI Taxonomy" id="230819"/>
    <lineage>
        <taxon>Eukaryota</taxon>
        <taxon>Fungi</taxon>
        <taxon>Dikarya</taxon>
        <taxon>Basidiomycota</taxon>
        <taxon>Agaricomycotina</taxon>
        <taxon>Agaricomycetes</taxon>
        <taxon>Agaricomycetidae</taxon>
        <taxon>Agaricales</taxon>
        <taxon>Agaricineae</taxon>
        <taxon>Psathyrellaceae</taxon>
        <taxon>Coprinopsis</taxon>
    </lineage>
</organism>
<dbReference type="AlphaFoldDB" id="A0A5C3LJ07"/>
<dbReference type="Gene3D" id="3.50.50.100">
    <property type="match status" value="1"/>
</dbReference>
<evidence type="ECO:0000256" key="1">
    <source>
        <dbReference type="ARBA" id="ARBA00006442"/>
    </source>
</evidence>
<evidence type="ECO:0000313" key="7">
    <source>
        <dbReference type="Proteomes" id="UP000307440"/>
    </source>
</evidence>
<gene>
    <name evidence="6" type="ORF">FA15DRAFT_753469</name>
</gene>
<keyword evidence="3" id="KW-0274">FAD</keyword>
<dbReference type="STRING" id="230819.A0A5C3LJ07"/>